<gene>
    <name evidence="1" type="ORF">EDM57_04785</name>
</gene>
<organism evidence="1 2">
    <name type="scientific">Brevibacillus gelatini</name>
    <dbReference type="NCBI Taxonomy" id="1655277"/>
    <lineage>
        <taxon>Bacteria</taxon>
        <taxon>Bacillati</taxon>
        <taxon>Bacillota</taxon>
        <taxon>Bacilli</taxon>
        <taxon>Bacillales</taxon>
        <taxon>Paenibacillaceae</taxon>
        <taxon>Brevibacillus</taxon>
    </lineage>
</organism>
<protein>
    <submittedName>
        <fullName evidence="1">Uncharacterized protein</fullName>
    </submittedName>
</protein>
<name>A0A3M8B833_9BACL</name>
<evidence type="ECO:0000313" key="2">
    <source>
        <dbReference type="Proteomes" id="UP000268829"/>
    </source>
</evidence>
<evidence type="ECO:0000313" key="1">
    <source>
        <dbReference type="EMBL" id="RNB59462.1"/>
    </source>
</evidence>
<dbReference type="EMBL" id="RHHS01000013">
    <property type="protein sequence ID" value="RNB59462.1"/>
    <property type="molecule type" value="Genomic_DNA"/>
</dbReference>
<dbReference type="Proteomes" id="UP000268829">
    <property type="component" value="Unassembled WGS sequence"/>
</dbReference>
<keyword evidence="2" id="KW-1185">Reference proteome</keyword>
<accession>A0A3M8B833</accession>
<dbReference type="AlphaFoldDB" id="A0A3M8B833"/>
<comment type="caution">
    <text evidence="1">The sequence shown here is derived from an EMBL/GenBank/DDBJ whole genome shotgun (WGS) entry which is preliminary data.</text>
</comment>
<sequence length="75" mass="8960">MKCPNCGKEEMVRRWQPQFEYEQKVLKSGKLSKRKRFVADVTYAVPEWIQCLECGTEWDYVINDNGKIELCDERI</sequence>
<proteinExistence type="predicted"/>
<reference evidence="1 2" key="1">
    <citation type="submission" date="2018-10" db="EMBL/GenBank/DDBJ databases">
        <title>Phylogenomics of Brevibacillus.</title>
        <authorList>
            <person name="Dunlap C."/>
        </authorList>
    </citation>
    <scope>NUCLEOTIDE SEQUENCE [LARGE SCALE GENOMIC DNA]</scope>
    <source>
        <strain evidence="1 2">DSM 100115</strain>
    </source>
</reference>